<dbReference type="EMBL" id="JRQD01000005">
    <property type="protein sequence ID" value="KGM06187.1"/>
    <property type="molecule type" value="Genomic_DNA"/>
</dbReference>
<evidence type="ECO:0000256" key="3">
    <source>
        <dbReference type="ARBA" id="ARBA00023163"/>
    </source>
</evidence>
<evidence type="ECO:0000313" key="6">
    <source>
        <dbReference type="EMBL" id="KGM06187.1"/>
    </source>
</evidence>
<dbReference type="Gene3D" id="1.10.357.10">
    <property type="entry name" value="Tetracycline Repressor, domain 2"/>
    <property type="match status" value="1"/>
</dbReference>
<keyword evidence="3" id="KW-0804">Transcription</keyword>
<dbReference type="InterPro" id="IPR009057">
    <property type="entry name" value="Homeodomain-like_sf"/>
</dbReference>
<dbReference type="Proteomes" id="UP000029999">
    <property type="component" value="Unassembled WGS sequence"/>
</dbReference>
<keyword evidence="1" id="KW-0805">Transcription regulation</keyword>
<feature type="domain" description="HTH tetR-type" evidence="5">
    <location>
        <begin position="1"/>
        <end position="61"/>
    </location>
</feature>
<proteinExistence type="predicted"/>
<evidence type="ECO:0000259" key="5">
    <source>
        <dbReference type="PROSITE" id="PS50977"/>
    </source>
</evidence>
<dbReference type="SUPFAM" id="SSF48498">
    <property type="entry name" value="Tetracyclin repressor-like, C-terminal domain"/>
    <property type="match status" value="1"/>
</dbReference>
<keyword evidence="2 4" id="KW-0238">DNA-binding</keyword>
<evidence type="ECO:0000256" key="1">
    <source>
        <dbReference type="ARBA" id="ARBA00023015"/>
    </source>
</evidence>
<accession>A0A0A0BEU9</accession>
<gene>
    <name evidence="6" type="ORF">LP43_2060</name>
</gene>
<dbReference type="RefSeq" id="WP_036314860.1">
    <property type="nucleotide sequence ID" value="NZ_JRQD01000005.1"/>
</dbReference>
<sequence length="191" mass="21846">MNKRQQLIEQAFQLFYQQGIHAVGINQIVRQAKVAKKTLYSHFESKDALIEAVLAYRDERFLVWLDKRMTSVESGKPALLVMFDALDDWFNNRVPTLANFHGCFFINTCSEYGNPESTIYQLCQRHKLRVRELIMSHVKQLQLNEDVNVLTDRLVLLKEGAIVTAQVQADKAAAKKAKLIAEQLLPDASLV</sequence>
<comment type="caution">
    <text evidence="6">The sequence shown here is derived from an EMBL/GenBank/DDBJ whole genome shotgun (WGS) entry which is preliminary data.</text>
</comment>
<protein>
    <submittedName>
        <fullName evidence="6">Transcriptional regulator, TetR family</fullName>
    </submittedName>
</protein>
<dbReference type="PRINTS" id="PR00455">
    <property type="entry name" value="HTHTETR"/>
</dbReference>
<dbReference type="GO" id="GO:0003677">
    <property type="term" value="F:DNA binding"/>
    <property type="evidence" value="ECO:0007669"/>
    <property type="project" value="UniProtKB-UniRule"/>
</dbReference>
<dbReference type="PANTHER" id="PTHR47506">
    <property type="entry name" value="TRANSCRIPTIONAL REGULATORY PROTEIN"/>
    <property type="match status" value="1"/>
</dbReference>
<dbReference type="SUPFAM" id="SSF46689">
    <property type="entry name" value="Homeodomain-like"/>
    <property type="match status" value="1"/>
</dbReference>
<dbReference type="InterPro" id="IPR036271">
    <property type="entry name" value="Tet_transcr_reg_TetR-rel_C_sf"/>
</dbReference>
<organism evidence="6 7">
    <name type="scientific">Methylophaga thiooxydans</name>
    <dbReference type="NCBI Taxonomy" id="392484"/>
    <lineage>
        <taxon>Bacteria</taxon>
        <taxon>Pseudomonadati</taxon>
        <taxon>Pseudomonadota</taxon>
        <taxon>Gammaproteobacteria</taxon>
        <taxon>Thiotrichales</taxon>
        <taxon>Piscirickettsiaceae</taxon>
        <taxon>Methylophaga</taxon>
    </lineage>
</organism>
<dbReference type="PANTHER" id="PTHR47506:SF1">
    <property type="entry name" value="HTH-TYPE TRANSCRIPTIONAL REGULATOR YJDC"/>
    <property type="match status" value="1"/>
</dbReference>
<name>A0A0A0BEU9_9GAMM</name>
<evidence type="ECO:0000256" key="4">
    <source>
        <dbReference type="PROSITE-ProRule" id="PRU00335"/>
    </source>
</evidence>
<dbReference type="InterPro" id="IPR001647">
    <property type="entry name" value="HTH_TetR"/>
</dbReference>
<evidence type="ECO:0000256" key="2">
    <source>
        <dbReference type="ARBA" id="ARBA00023125"/>
    </source>
</evidence>
<evidence type="ECO:0000313" key="7">
    <source>
        <dbReference type="Proteomes" id="UP000029999"/>
    </source>
</evidence>
<dbReference type="Pfam" id="PF00440">
    <property type="entry name" value="TetR_N"/>
    <property type="match status" value="1"/>
</dbReference>
<dbReference type="PROSITE" id="PS50977">
    <property type="entry name" value="HTH_TETR_2"/>
    <property type="match status" value="1"/>
</dbReference>
<dbReference type="STRING" id="392484.LP43_2060"/>
<feature type="DNA-binding region" description="H-T-H motif" evidence="4">
    <location>
        <begin position="24"/>
        <end position="43"/>
    </location>
</feature>
<dbReference type="AlphaFoldDB" id="A0A0A0BEU9"/>
<reference evidence="6 7" key="1">
    <citation type="submission" date="2014-09" db="EMBL/GenBank/DDBJ databases">
        <authorList>
            <person name="Grob C."/>
            <person name="Taubert M."/>
            <person name="Howat A.M."/>
            <person name="Burns O.J."/>
            <person name="Dixon J.L."/>
            <person name="Chen Y."/>
            <person name="Murrell J.C."/>
        </authorList>
    </citation>
    <scope>NUCLEOTIDE SEQUENCE [LARGE SCALE GENOMIC DNA]</scope>
    <source>
        <strain evidence="6">L4</strain>
    </source>
</reference>